<reference evidence="8 9" key="1">
    <citation type="submission" date="2019-07" db="EMBL/GenBank/DDBJ databases">
        <title>Whole genome shotgun sequence of Halolactibacillus alkaliphilus NBRC 103919.</title>
        <authorList>
            <person name="Hosoyama A."/>
            <person name="Uohara A."/>
            <person name="Ohji S."/>
            <person name="Ichikawa N."/>
        </authorList>
    </citation>
    <scope>NUCLEOTIDE SEQUENCE [LARGE SCALE GENOMIC DNA]</scope>
    <source>
        <strain evidence="8 9">NBRC 103919</strain>
    </source>
</reference>
<comment type="cofactor">
    <cofactor evidence="1">
        <name>[4Fe-4S] cluster</name>
        <dbReference type="ChEBI" id="CHEBI:49883"/>
    </cofactor>
</comment>
<gene>
    <name evidence="8" type="ORF">HAL01_00920</name>
</gene>
<feature type="domain" description="Radical SAM core" evidence="7">
    <location>
        <begin position="1"/>
        <end position="233"/>
    </location>
</feature>
<dbReference type="GO" id="GO:0051536">
    <property type="term" value="F:iron-sulfur cluster binding"/>
    <property type="evidence" value="ECO:0007669"/>
    <property type="project" value="UniProtKB-KW"/>
</dbReference>
<dbReference type="NCBIfam" id="TIGR04085">
    <property type="entry name" value="rSAM_more_4Fe4S"/>
    <property type="match status" value="1"/>
</dbReference>
<dbReference type="InterPro" id="IPR023867">
    <property type="entry name" value="Sulphatase_maturase_rSAM"/>
</dbReference>
<dbReference type="SFLD" id="SFLDG01072">
    <property type="entry name" value="dehydrogenase_like"/>
    <property type="match status" value="1"/>
</dbReference>
<keyword evidence="4" id="KW-0408">Iron</keyword>
<dbReference type="Pfam" id="PF04055">
    <property type="entry name" value="Radical_SAM"/>
    <property type="match status" value="1"/>
</dbReference>
<evidence type="ECO:0000313" key="9">
    <source>
        <dbReference type="Proteomes" id="UP000321400"/>
    </source>
</evidence>
<dbReference type="SFLD" id="SFLDG01386">
    <property type="entry name" value="main_SPASM_domain-containing"/>
    <property type="match status" value="1"/>
</dbReference>
<sequence>MQALSILIKPVSSSCSLDCDYCFYNDLADQRSIKNYGKMNKDTMTALVKKAIEADPRVIHIAFQGGEPMLIGLPFYYAFMACVKKYNIRNIPVFFSIQTNGYHITDEWINFLKENHFLVGISVDGIKATHDQLRKTKAGKETFDRIMSNIDKVKRAAIPFNILCVLTSLAAQHIQEITQYFDDQGFKHIQYIPCLDRLNLPRQAQKLLMTQAQYSDVLSVLFNRYLTSFLSGNYVSNRLFDNFVGILLGQQPEDCSLAGQCSTYFVIEANGDVFPCDFYVDDRYCLGSIIEDDYETLFHSKIAKDFRSETVLHEDCLTCPFVSLCRGGCKRYKVKGKYAYCEAYQTFFRKHLPELKSVALRVKKGQVI</sequence>
<keyword evidence="3" id="KW-0479">Metal-binding</keyword>
<dbReference type="InterPro" id="IPR007197">
    <property type="entry name" value="rSAM"/>
</dbReference>
<dbReference type="SFLD" id="SFLDG01067">
    <property type="entry name" value="SPASM/twitch_domain_containing"/>
    <property type="match status" value="1"/>
</dbReference>
<dbReference type="AlphaFoldDB" id="A0A511WYM2"/>
<dbReference type="InterPro" id="IPR013785">
    <property type="entry name" value="Aldolase_TIM"/>
</dbReference>
<organism evidence="8 9">
    <name type="scientific">Halolactibacillus alkaliphilus</name>
    <dbReference type="NCBI Taxonomy" id="442899"/>
    <lineage>
        <taxon>Bacteria</taxon>
        <taxon>Bacillati</taxon>
        <taxon>Bacillota</taxon>
        <taxon>Bacilli</taxon>
        <taxon>Bacillales</taxon>
        <taxon>Bacillaceae</taxon>
        <taxon>Halolactibacillus</taxon>
    </lineage>
</organism>
<dbReference type="SFLD" id="SFLDF00289">
    <property type="entry name" value="anaerobic_Cys-type_sulfatase-m"/>
    <property type="match status" value="1"/>
</dbReference>
<keyword evidence="9" id="KW-1185">Reference proteome</keyword>
<name>A0A511WYM2_9BACI</name>
<protein>
    <submittedName>
        <fullName evidence="8">Radical SAM/SPASM domain-containing protein</fullName>
    </submittedName>
</protein>
<dbReference type="PANTHER" id="PTHR43273">
    <property type="entry name" value="ANAEROBIC SULFATASE-MATURATING ENZYME HOMOLOG ASLB-RELATED"/>
    <property type="match status" value="1"/>
</dbReference>
<dbReference type="GO" id="GO:0016491">
    <property type="term" value="F:oxidoreductase activity"/>
    <property type="evidence" value="ECO:0007669"/>
    <property type="project" value="InterPro"/>
</dbReference>
<evidence type="ECO:0000256" key="6">
    <source>
        <dbReference type="ARBA" id="ARBA00023601"/>
    </source>
</evidence>
<evidence type="ECO:0000259" key="7">
    <source>
        <dbReference type="PROSITE" id="PS51918"/>
    </source>
</evidence>
<comment type="similarity">
    <text evidence="6">Belongs to the radical SAM superfamily. Anaerobic sulfatase-maturating enzyme family.</text>
</comment>
<dbReference type="SUPFAM" id="SSF102114">
    <property type="entry name" value="Radical SAM enzymes"/>
    <property type="match status" value="1"/>
</dbReference>
<keyword evidence="5" id="KW-0411">Iron-sulfur</keyword>
<dbReference type="SFLD" id="SFLDG01384">
    <property type="entry name" value="thioether_bond_formation_requi"/>
    <property type="match status" value="1"/>
</dbReference>
<dbReference type="STRING" id="442899.SAMN05720591_101186"/>
<dbReference type="Gene3D" id="3.20.20.70">
    <property type="entry name" value="Aldolase class I"/>
    <property type="match status" value="1"/>
</dbReference>
<evidence type="ECO:0000256" key="1">
    <source>
        <dbReference type="ARBA" id="ARBA00001966"/>
    </source>
</evidence>
<evidence type="ECO:0000256" key="4">
    <source>
        <dbReference type="ARBA" id="ARBA00023004"/>
    </source>
</evidence>
<dbReference type="InterPro" id="IPR023885">
    <property type="entry name" value="4Fe4S-binding_SPASM_dom"/>
</dbReference>
<dbReference type="SFLD" id="SFLDS00029">
    <property type="entry name" value="Radical_SAM"/>
    <property type="match status" value="1"/>
</dbReference>
<dbReference type="InterPro" id="IPR034485">
    <property type="entry name" value="Anaerobic_Cys-type_sulfatase-m"/>
</dbReference>
<dbReference type="RefSeq" id="WP_170243602.1">
    <property type="nucleotide sequence ID" value="NZ_BJYE01000001.1"/>
</dbReference>
<dbReference type="InterPro" id="IPR058240">
    <property type="entry name" value="rSAM_sf"/>
</dbReference>
<dbReference type="EMBL" id="BJYE01000001">
    <property type="protein sequence ID" value="GEN55628.1"/>
    <property type="molecule type" value="Genomic_DNA"/>
</dbReference>
<dbReference type="GO" id="GO:0046872">
    <property type="term" value="F:metal ion binding"/>
    <property type="evidence" value="ECO:0007669"/>
    <property type="project" value="UniProtKB-KW"/>
</dbReference>
<comment type="caution">
    <text evidence="8">The sequence shown here is derived from an EMBL/GenBank/DDBJ whole genome shotgun (WGS) entry which is preliminary data.</text>
</comment>
<dbReference type="Proteomes" id="UP000321400">
    <property type="component" value="Unassembled WGS sequence"/>
</dbReference>
<dbReference type="CDD" id="cd01335">
    <property type="entry name" value="Radical_SAM"/>
    <property type="match status" value="1"/>
</dbReference>
<dbReference type="PANTHER" id="PTHR43273:SF3">
    <property type="entry name" value="ANAEROBIC SULFATASE-MATURATING ENZYME HOMOLOG ASLB-RELATED"/>
    <property type="match status" value="1"/>
</dbReference>
<proteinExistence type="inferred from homology"/>
<evidence type="ECO:0000256" key="5">
    <source>
        <dbReference type="ARBA" id="ARBA00023014"/>
    </source>
</evidence>
<evidence type="ECO:0000256" key="3">
    <source>
        <dbReference type="ARBA" id="ARBA00022723"/>
    </source>
</evidence>
<accession>A0A511WYM2</accession>
<dbReference type="Pfam" id="PF13186">
    <property type="entry name" value="SPASM"/>
    <property type="match status" value="1"/>
</dbReference>
<evidence type="ECO:0000313" key="8">
    <source>
        <dbReference type="EMBL" id="GEN55628.1"/>
    </source>
</evidence>
<dbReference type="PROSITE" id="PS51918">
    <property type="entry name" value="RADICAL_SAM"/>
    <property type="match status" value="1"/>
</dbReference>
<keyword evidence="2" id="KW-0949">S-adenosyl-L-methionine</keyword>
<evidence type="ECO:0000256" key="2">
    <source>
        <dbReference type="ARBA" id="ARBA00022691"/>
    </source>
</evidence>